<feature type="compositionally biased region" description="Polar residues" evidence="1">
    <location>
        <begin position="337"/>
        <end position="348"/>
    </location>
</feature>
<name>A0A0L0C4H4_LUCCU</name>
<dbReference type="OMA" id="KNWVEKG"/>
<evidence type="ECO:0000313" key="3">
    <source>
        <dbReference type="Proteomes" id="UP000037069"/>
    </source>
</evidence>
<accession>A0A0L0C4H4</accession>
<dbReference type="Proteomes" id="UP000037069">
    <property type="component" value="Unassembled WGS sequence"/>
</dbReference>
<reference evidence="2 3" key="1">
    <citation type="journal article" date="2015" name="Nat. Commun.">
        <title>Lucilia cuprina genome unlocks parasitic fly biology to underpin future interventions.</title>
        <authorList>
            <person name="Anstead C.A."/>
            <person name="Korhonen P.K."/>
            <person name="Young N.D."/>
            <person name="Hall R.S."/>
            <person name="Jex A.R."/>
            <person name="Murali S.C."/>
            <person name="Hughes D.S."/>
            <person name="Lee S.F."/>
            <person name="Perry T."/>
            <person name="Stroehlein A.J."/>
            <person name="Ansell B.R."/>
            <person name="Breugelmans B."/>
            <person name="Hofmann A."/>
            <person name="Qu J."/>
            <person name="Dugan S."/>
            <person name="Lee S.L."/>
            <person name="Chao H."/>
            <person name="Dinh H."/>
            <person name="Han Y."/>
            <person name="Doddapaneni H.V."/>
            <person name="Worley K.C."/>
            <person name="Muzny D.M."/>
            <person name="Ioannidis P."/>
            <person name="Waterhouse R.M."/>
            <person name="Zdobnov E.M."/>
            <person name="James P.J."/>
            <person name="Bagnall N.H."/>
            <person name="Kotze A.C."/>
            <person name="Gibbs R.A."/>
            <person name="Richards S."/>
            <person name="Batterham P."/>
            <person name="Gasser R.B."/>
        </authorList>
    </citation>
    <scope>NUCLEOTIDE SEQUENCE [LARGE SCALE GENOMIC DNA]</scope>
    <source>
        <strain evidence="2 3">LS</strain>
        <tissue evidence="2">Full body</tissue>
    </source>
</reference>
<feature type="region of interest" description="Disordered" evidence="1">
    <location>
        <begin position="223"/>
        <end position="250"/>
    </location>
</feature>
<feature type="region of interest" description="Disordered" evidence="1">
    <location>
        <begin position="384"/>
        <end position="421"/>
    </location>
</feature>
<protein>
    <submittedName>
        <fullName evidence="2">Uncharacterized protein</fullName>
    </submittedName>
</protein>
<feature type="compositionally biased region" description="Polar residues" evidence="1">
    <location>
        <begin position="316"/>
        <end position="325"/>
    </location>
</feature>
<dbReference type="AlphaFoldDB" id="A0A0L0C4H4"/>
<dbReference type="STRING" id="7375.A0A0L0C4H4"/>
<feature type="compositionally biased region" description="Basic and acidic residues" evidence="1">
    <location>
        <begin position="302"/>
        <end position="315"/>
    </location>
</feature>
<sequence length="559" mass="61042">MYAARASQFAKTITMACSVQKQPSTQPLPKTTSSSAGPTTPKPKGAGAPRGSLPTDMVVQPPLEFQWPPPVPASTHTNNVRLNMMNQDPKDLHTARAMIEELRSKVRFQAEHIMKWRKAYAMQVQQQYRYQKEKSDQMNALTSQLLLLESRLKRKQKQISSLLQHREMTIQRQQKIIDTLSSRLVDHGLEAIDASYATELDSLNDSDSAVVLEDIDSDTNMTLIGSRRKSSSAGCSSTGSSGGGGSGTGGDGITIVRSISDAIETSLNKYGAVRRNNCFLRRPEILETVYSVEEDPEPTSDVAEKRDKFKQRSEKALSSSSTEGQLDSGETPPPALTNGTLPCTTVTITAPDDATKDKENTLQSSPPIKDGFTALSMRVPQLQRNAKSMEDQQRSMSREDEDLPMDTATTEKPHNPVTNYNRVMSNHRSVTKPKDVKYKRINKAKSKSLEELRGRLKNLVEKVDPVLATPMYAANTASPSPSATTQNTPVKTTETFKFAIDRKPTSEVSLALAVMAVPKHAGPKRSLTLPRILVPQAALHNSGNGSAGSGSGTGSRSSF</sequence>
<gene>
    <name evidence="2" type="ORF">FF38_12665</name>
</gene>
<organism evidence="2 3">
    <name type="scientific">Lucilia cuprina</name>
    <name type="common">Green bottle fly</name>
    <name type="synonym">Australian sheep blowfly</name>
    <dbReference type="NCBI Taxonomy" id="7375"/>
    <lineage>
        <taxon>Eukaryota</taxon>
        <taxon>Metazoa</taxon>
        <taxon>Ecdysozoa</taxon>
        <taxon>Arthropoda</taxon>
        <taxon>Hexapoda</taxon>
        <taxon>Insecta</taxon>
        <taxon>Pterygota</taxon>
        <taxon>Neoptera</taxon>
        <taxon>Endopterygota</taxon>
        <taxon>Diptera</taxon>
        <taxon>Brachycera</taxon>
        <taxon>Muscomorpha</taxon>
        <taxon>Oestroidea</taxon>
        <taxon>Calliphoridae</taxon>
        <taxon>Luciliinae</taxon>
        <taxon>Lucilia</taxon>
    </lineage>
</organism>
<feature type="region of interest" description="Disordered" evidence="1">
    <location>
        <begin position="538"/>
        <end position="559"/>
    </location>
</feature>
<proteinExistence type="predicted"/>
<feature type="compositionally biased region" description="Gly residues" evidence="1">
    <location>
        <begin position="240"/>
        <end position="250"/>
    </location>
</feature>
<evidence type="ECO:0000256" key="1">
    <source>
        <dbReference type="SAM" id="MobiDB-lite"/>
    </source>
</evidence>
<feature type="compositionally biased region" description="Basic and acidic residues" evidence="1">
    <location>
        <begin position="387"/>
        <end position="398"/>
    </location>
</feature>
<dbReference type="EMBL" id="JRES01000933">
    <property type="protein sequence ID" value="KNC27152.1"/>
    <property type="molecule type" value="Genomic_DNA"/>
</dbReference>
<evidence type="ECO:0000313" key="2">
    <source>
        <dbReference type="EMBL" id="KNC27152.1"/>
    </source>
</evidence>
<feature type="region of interest" description="Disordered" evidence="1">
    <location>
        <begin position="291"/>
        <end position="371"/>
    </location>
</feature>
<feature type="compositionally biased region" description="Polar residues" evidence="1">
    <location>
        <begin position="18"/>
        <end position="38"/>
    </location>
</feature>
<feature type="region of interest" description="Disordered" evidence="1">
    <location>
        <begin position="18"/>
        <end position="55"/>
    </location>
</feature>
<keyword evidence="3" id="KW-1185">Reference proteome</keyword>
<comment type="caution">
    <text evidence="2">The sequence shown here is derived from an EMBL/GenBank/DDBJ whole genome shotgun (WGS) entry which is preliminary data.</text>
</comment>